<dbReference type="InterPro" id="IPR022385">
    <property type="entry name" value="Rhs_assc_core"/>
</dbReference>
<dbReference type="Gene3D" id="2.180.10.10">
    <property type="entry name" value="RHS repeat-associated core"/>
    <property type="match status" value="1"/>
</dbReference>
<feature type="non-terminal residue" evidence="1">
    <location>
        <position position="1"/>
    </location>
</feature>
<dbReference type="RefSeq" id="WP_220484600.1">
    <property type="nucleotide sequence ID" value="NZ_JACGXL010000012.1"/>
</dbReference>
<proteinExistence type="predicted"/>
<gene>
    <name evidence="1" type="ORF">FHW12_004255</name>
</gene>
<evidence type="ECO:0000313" key="2">
    <source>
        <dbReference type="Proteomes" id="UP000550401"/>
    </source>
</evidence>
<dbReference type="NCBIfam" id="TIGR03696">
    <property type="entry name" value="Rhs_assc_core"/>
    <property type="match status" value="1"/>
</dbReference>
<dbReference type="Proteomes" id="UP000550401">
    <property type="component" value="Unassembled WGS sequence"/>
</dbReference>
<sequence>RYARDDAGGRRYFLTDHLGSTTALSDSGGNVTVRYSYSPYGDTSMTVLQGAAPTNSYQYTGRENDGAGLYYYRARYYSPGMGRFTQADPLGFIDGPDVYAYVGGRPLQSSDPMGLWAWGDPLPQGMVDFFAGWGDVVSFGLTNQVRSFMGWNDVVNRCSGAYKGGEAFGFANDLAIGWAAGARSAVKGYAEFSHSAFPNRYLKQFGNGFSRWLNSRGNRLNGDFMPWERHASIDPWAYRFASQAWKEANDIFPAWRQALNRIPYFPGAMAYGAGSAMINGDKCGCSN</sequence>
<accession>A0A839F8W8</accession>
<dbReference type="InterPro" id="IPR050708">
    <property type="entry name" value="T6SS_VgrG/RHS"/>
</dbReference>
<dbReference type="EMBL" id="JACGXL010000012">
    <property type="protein sequence ID" value="MBA8890008.1"/>
    <property type="molecule type" value="Genomic_DNA"/>
</dbReference>
<dbReference type="PANTHER" id="PTHR32305">
    <property type="match status" value="1"/>
</dbReference>
<evidence type="ECO:0000313" key="1">
    <source>
        <dbReference type="EMBL" id="MBA8890008.1"/>
    </source>
</evidence>
<dbReference type="AlphaFoldDB" id="A0A839F8W8"/>
<name>A0A839F8W8_9GAMM</name>
<keyword evidence="2" id="KW-1185">Reference proteome</keyword>
<reference evidence="1 2" key="1">
    <citation type="submission" date="2020-07" db="EMBL/GenBank/DDBJ databases">
        <title>Genomic Encyclopedia of Type Strains, Phase IV (KMG-V): Genome sequencing to study the core and pangenomes of soil and plant-associated prokaryotes.</title>
        <authorList>
            <person name="Whitman W."/>
        </authorList>
    </citation>
    <scope>NUCLEOTIDE SEQUENCE [LARGE SCALE GENOMIC DNA]</scope>
    <source>
        <strain evidence="1 2">RH2WT43</strain>
    </source>
</reference>
<dbReference type="PANTHER" id="PTHR32305:SF15">
    <property type="entry name" value="PROTEIN RHSA-RELATED"/>
    <property type="match status" value="1"/>
</dbReference>
<protein>
    <submittedName>
        <fullName evidence="1">RHS repeat-associated protein</fullName>
    </submittedName>
</protein>
<organism evidence="1 2">
    <name type="scientific">Dokdonella fugitiva</name>
    <dbReference type="NCBI Taxonomy" id="328517"/>
    <lineage>
        <taxon>Bacteria</taxon>
        <taxon>Pseudomonadati</taxon>
        <taxon>Pseudomonadota</taxon>
        <taxon>Gammaproteobacteria</taxon>
        <taxon>Lysobacterales</taxon>
        <taxon>Rhodanobacteraceae</taxon>
        <taxon>Dokdonella</taxon>
    </lineage>
</organism>
<comment type="caution">
    <text evidence="1">The sequence shown here is derived from an EMBL/GenBank/DDBJ whole genome shotgun (WGS) entry which is preliminary data.</text>
</comment>